<keyword evidence="2" id="KW-0697">Rotamase</keyword>
<dbReference type="AlphaFoldDB" id="A0A1G2DCA8"/>
<keyword evidence="2" id="KW-0413">Isomerase</keyword>
<keyword evidence="3" id="KW-0812">Transmembrane</keyword>
<dbReference type="Pfam" id="PF09312">
    <property type="entry name" value="SurA_N"/>
    <property type="match status" value="1"/>
</dbReference>
<organism evidence="5 6">
    <name type="scientific">Candidatus Lloydbacteria bacterium RIFCSPHIGHO2_02_FULL_50_13</name>
    <dbReference type="NCBI Taxonomy" id="1798661"/>
    <lineage>
        <taxon>Bacteria</taxon>
        <taxon>Candidatus Lloydiibacteriota</taxon>
    </lineage>
</organism>
<evidence type="ECO:0000313" key="5">
    <source>
        <dbReference type="EMBL" id="OGZ10570.1"/>
    </source>
</evidence>
<sequence length="215" mass="23883">MEHEHHEGGAHHVAHHKEKEFTLRIGRKTALVVAAVIVVGSLGYYLKDIFVAAKVDGRFISRFDVIRELESVSGKQALESLITQKLIRAEAKQKGVTVSDDEVNAEMAKVEEQVKAQGGTLEQALSAQGMKLDTLKKQLRTQKLLEKLVTGTTEVNSEEIAQFIKDNNVAIPNGQEEAYNQLVKSQLIQQRLNTAKTAFVNDLRAKASVSIYTKY</sequence>
<feature type="transmembrane region" description="Helical" evidence="3">
    <location>
        <begin position="29"/>
        <end position="46"/>
    </location>
</feature>
<dbReference type="EMBL" id="MHLL01000006">
    <property type="protein sequence ID" value="OGZ10570.1"/>
    <property type="molecule type" value="Genomic_DNA"/>
</dbReference>
<protein>
    <recommendedName>
        <fullName evidence="4">SurA N-terminal domain-containing protein</fullName>
    </recommendedName>
</protein>
<gene>
    <name evidence="5" type="ORF">A3D65_05790</name>
</gene>
<accession>A0A1G2DCA8</accession>
<evidence type="ECO:0000256" key="2">
    <source>
        <dbReference type="ARBA" id="ARBA00023110"/>
    </source>
</evidence>
<dbReference type="Gene3D" id="1.10.4030.10">
    <property type="entry name" value="Porin chaperone SurA, peptide-binding domain"/>
    <property type="match status" value="1"/>
</dbReference>
<dbReference type="InterPro" id="IPR027304">
    <property type="entry name" value="Trigger_fact/SurA_dom_sf"/>
</dbReference>
<reference evidence="5 6" key="1">
    <citation type="journal article" date="2016" name="Nat. Commun.">
        <title>Thousands of microbial genomes shed light on interconnected biogeochemical processes in an aquifer system.</title>
        <authorList>
            <person name="Anantharaman K."/>
            <person name="Brown C.T."/>
            <person name="Hug L.A."/>
            <person name="Sharon I."/>
            <person name="Castelle C.J."/>
            <person name="Probst A.J."/>
            <person name="Thomas B.C."/>
            <person name="Singh A."/>
            <person name="Wilkins M.J."/>
            <person name="Karaoz U."/>
            <person name="Brodie E.L."/>
            <person name="Williams K.H."/>
            <person name="Hubbard S.S."/>
            <person name="Banfield J.F."/>
        </authorList>
    </citation>
    <scope>NUCLEOTIDE SEQUENCE [LARGE SCALE GENOMIC DNA]</scope>
</reference>
<proteinExistence type="predicted"/>
<keyword evidence="3" id="KW-1133">Transmembrane helix</keyword>
<evidence type="ECO:0000256" key="3">
    <source>
        <dbReference type="SAM" id="Phobius"/>
    </source>
</evidence>
<evidence type="ECO:0000313" key="6">
    <source>
        <dbReference type="Proteomes" id="UP000177996"/>
    </source>
</evidence>
<dbReference type="Proteomes" id="UP000177996">
    <property type="component" value="Unassembled WGS sequence"/>
</dbReference>
<evidence type="ECO:0000256" key="1">
    <source>
        <dbReference type="ARBA" id="ARBA00022729"/>
    </source>
</evidence>
<dbReference type="PANTHER" id="PTHR47637">
    <property type="entry name" value="CHAPERONE SURA"/>
    <property type="match status" value="1"/>
</dbReference>
<comment type="caution">
    <text evidence="5">The sequence shown here is derived from an EMBL/GenBank/DDBJ whole genome shotgun (WGS) entry which is preliminary data.</text>
</comment>
<feature type="domain" description="SurA N-terminal" evidence="4">
    <location>
        <begin position="71"/>
        <end position="147"/>
    </location>
</feature>
<name>A0A1G2DCA8_9BACT</name>
<keyword evidence="3" id="KW-0472">Membrane</keyword>
<dbReference type="PANTHER" id="PTHR47637:SF1">
    <property type="entry name" value="CHAPERONE SURA"/>
    <property type="match status" value="1"/>
</dbReference>
<dbReference type="STRING" id="1798661.A3D65_05790"/>
<dbReference type="SUPFAM" id="SSF109998">
    <property type="entry name" value="Triger factor/SurA peptide-binding domain-like"/>
    <property type="match status" value="1"/>
</dbReference>
<dbReference type="InterPro" id="IPR015391">
    <property type="entry name" value="SurA_N"/>
</dbReference>
<keyword evidence="1" id="KW-0732">Signal</keyword>
<evidence type="ECO:0000259" key="4">
    <source>
        <dbReference type="Pfam" id="PF09312"/>
    </source>
</evidence>
<dbReference type="InterPro" id="IPR050280">
    <property type="entry name" value="OMP_Chaperone_SurA"/>
</dbReference>